<sequence>MFFDTHCHIHMHQFDADRSEVIERMKASQITRAVVVATEEAEIAPVLELTRLHDGLFASFAVSPQDESLRELQAEEITRLVSDSKMVAVGETGLDYHYCHEPLDWQRDRFATHIHAANLAKKPLIIHSREAQNDTIDILRANQADACGFVLHCFCGDWDFAKQALDLGGYISFSGIVTFRNAQTIQEVARKAPMDRIFIETDSPYLAPIPLRGKRNEPAFVPHVAQFLADLRGVRLEDIASVTMRNANRFFGLTDHA</sequence>
<feature type="binding site" evidence="4">
    <location>
        <position position="202"/>
    </location>
    <ligand>
        <name>a divalent metal cation</name>
        <dbReference type="ChEBI" id="CHEBI:60240"/>
        <label>1</label>
    </ligand>
</feature>
<dbReference type="Gene3D" id="3.20.20.140">
    <property type="entry name" value="Metal-dependent hydrolases"/>
    <property type="match status" value="1"/>
</dbReference>
<dbReference type="SUPFAM" id="SSF51556">
    <property type="entry name" value="Metallo-dependent hydrolases"/>
    <property type="match status" value="1"/>
</dbReference>
<evidence type="ECO:0000256" key="1">
    <source>
        <dbReference type="ARBA" id="ARBA00009275"/>
    </source>
</evidence>
<dbReference type="CDD" id="cd01310">
    <property type="entry name" value="TatD_DNAse"/>
    <property type="match status" value="1"/>
</dbReference>
<evidence type="ECO:0000256" key="4">
    <source>
        <dbReference type="PIRSR" id="PIRSR005902-1"/>
    </source>
</evidence>
<name>A0A9D1IID8_9BURK</name>
<accession>A0A9D1IID8</accession>
<feature type="binding site" evidence="4">
    <location>
        <position position="152"/>
    </location>
    <ligand>
        <name>a divalent metal cation</name>
        <dbReference type="ChEBI" id="CHEBI:60240"/>
        <label>2</label>
    </ligand>
</feature>
<feature type="binding site" evidence="4">
    <location>
        <position position="91"/>
    </location>
    <ligand>
        <name>a divalent metal cation</name>
        <dbReference type="ChEBI" id="CHEBI:60240"/>
        <label>1</label>
    </ligand>
</feature>
<evidence type="ECO:0000313" key="5">
    <source>
        <dbReference type="EMBL" id="HIU37578.1"/>
    </source>
</evidence>
<feature type="binding site" evidence="4">
    <location>
        <position position="8"/>
    </location>
    <ligand>
        <name>a divalent metal cation</name>
        <dbReference type="ChEBI" id="CHEBI:60240"/>
        <label>1</label>
    </ligand>
</feature>
<comment type="similarity">
    <text evidence="1">Belongs to the metallo-dependent hydrolases superfamily. TatD-type hydrolase family.</text>
</comment>
<dbReference type="PANTHER" id="PTHR46124:SF2">
    <property type="entry name" value="D-AMINOACYL-TRNA DEACYLASE"/>
    <property type="match status" value="1"/>
</dbReference>
<dbReference type="GO" id="GO:0005829">
    <property type="term" value="C:cytosol"/>
    <property type="evidence" value="ECO:0007669"/>
    <property type="project" value="TreeGrafter"/>
</dbReference>
<dbReference type="PIRSF" id="PIRSF005902">
    <property type="entry name" value="DNase_TatD"/>
    <property type="match status" value="1"/>
</dbReference>
<dbReference type="Pfam" id="PF01026">
    <property type="entry name" value="TatD_DNase"/>
    <property type="match status" value="1"/>
</dbReference>
<evidence type="ECO:0000313" key="6">
    <source>
        <dbReference type="Proteomes" id="UP000824083"/>
    </source>
</evidence>
<evidence type="ECO:0000256" key="2">
    <source>
        <dbReference type="ARBA" id="ARBA00022723"/>
    </source>
</evidence>
<proteinExistence type="inferred from homology"/>
<feature type="binding site" evidence="4">
    <location>
        <position position="127"/>
    </location>
    <ligand>
        <name>a divalent metal cation</name>
        <dbReference type="ChEBI" id="CHEBI:60240"/>
        <label>2</label>
    </ligand>
</feature>
<dbReference type="Proteomes" id="UP000824083">
    <property type="component" value="Unassembled WGS sequence"/>
</dbReference>
<dbReference type="InterPro" id="IPR032466">
    <property type="entry name" value="Metal_Hydrolase"/>
</dbReference>
<dbReference type="GO" id="GO:0004536">
    <property type="term" value="F:DNA nuclease activity"/>
    <property type="evidence" value="ECO:0007669"/>
    <property type="project" value="InterPro"/>
</dbReference>
<dbReference type="InterPro" id="IPR015991">
    <property type="entry name" value="TatD/YcfH-like"/>
</dbReference>
<keyword evidence="3 5" id="KW-0378">Hydrolase</keyword>
<dbReference type="FunFam" id="3.20.20.140:FF:000005">
    <property type="entry name" value="TatD family hydrolase"/>
    <property type="match status" value="1"/>
</dbReference>
<gene>
    <name evidence="5" type="ORF">IAC56_04830</name>
</gene>
<dbReference type="AlphaFoldDB" id="A0A9D1IID8"/>
<feature type="binding site" evidence="4">
    <location>
        <position position="6"/>
    </location>
    <ligand>
        <name>a divalent metal cation</name>
        <dbReference type="ChEBI" id="CHEBI:60240"/>
        <label>1</label>
    </ligand>
</feature>
<comment type="caution">
    <text evidence="5">The sequence shown here is derived from an EMBL/GenBank/DDBJ whole genome shotgun (WGS) entry which is preliminary data.</text>
</comment>
<dbReference type="GO" id="GO:0016788">
    <property type="term" value="F:hydrolase activity, acting on ester bonds"/>
    <property type="evidence" value="ECO:0007669"/>
    <property type="project" value="InterPro"/>
</dbReference>
<dbReference type="EMBL" id="DVMY01000078">
    <property type="protein sequence ID" value="HIU37578.1"/>
    <property type="molecule type" value="Genomic_DNA"/>
</dbReference>
<dbReference type="PANTHER" id="PTHR46124">
    <property type="entry name" value="D-AMINOACYL-TRNA DEACYLASE"/>
    <property type="match status" value="1"/>
</dbReference>
<reference evidence="5" key="1">
    <citation type="submission" date="2020-10" db="EMBL/GenBank/DDBJ databases">
        <authorList>
            <person name="Gilroy R."/>
        </authorList>
    </citation>
    <scope>NUCLEOTIDE SEQUENCE</scope>
    <source>
        <strain evidence="5">7463</strain>
    </source>
</reference>
<dbReference type="GO" id="GO:0046872">
    <property type="term" value="F:metal ion binding"/>
    <property type="evidence" value="ECO:0007669"/>
    <property type="project" value="UniProtKB-KW"/>
</dbReference>
<evidence type="ECO:0000256" key="3">
    <source>
        <dbReference type="ARBA" id="ARBA00022801"/>
    </source>
</evidence>
<reference evidence="5" key="2">
    <citation type="journal article" date="2021" name="PeerJ">
        <title>Extensive microbial diversity within the chicken gut microbiome revealed by metagenomics and culture.</title>
        <authorList>
            <person name="Gilroy R."/>
            <person name="Ravi A."/>
            <person name="Getino M."/>
            <person name="Pursley I."/>
            <person name="Horton D.L."/>
            <person name="Alikhan N.F."/>
            <person name="Baker D."/>
            <person name="Gharbi K."/>
            <person name="Hall N."/>
            <person name="Watson M."/>
            <person name="Adriaenssens E.M."/>
            <person name="Foster-Nyarko E."/>
            <person name="Jarju S."/>
            <person name="Secka A."/>
            <person name="Antonio M."/>
            <person name="Oren A."/>
            <person name="Chaudhuri R.R."/>
            <person name="La Ragione R."/>
            <person name="Hildebrand F."/>
            <person name="Pallen M.J."/>
        </authorList>
    </citation>
    <scope>NUCLEOTIDE SEQUENCE</scope>
    <source>
        <strain evidence="5">7463</strain>
    </source>
</reference>
<protein>
    <submittedName>
        <fullName evidence="5">TatD family hydrolase</fullName>
    </submittedName>
</protein>
<organism evidence="5 6">
    <name type="scientific">Candidatus Aphodousia faecigallinarum</name>
    <dbReference type="NCBI Taxonomy" id="2840677"/>
    <lineage>
        <taxon>Bacteria</taxon>
        <taxon>Pseudomonadati</taxon>
        <taxon>Pseudomonadota</taxon>
        <taxon>Betaproteobacteria</taxon>
        <taxon>Burkholderiales</taxon>
        <taxon>Sutterellaceae</taxon>
        <taxon>Sutterellaceae incertae sedis</taxon>
        <taxon>Candidatus Aphodousia</taxon>
    </lineage>
</organism>
<dbReference type="NCBIfam" id="TIGR00010">
    <property type="entry name" value="YchF/TatD family DNA exonuclease"/>
    <property type="match status" value="1"/>
</dbReference>
<dbReference type="InterPro" id="IPR001130">
    <property type="entry name" value="TatD-like"/>
</dbReference>
<keyword evidence="2 4" id="KW-0479">Metal-binding</keyword>